<dbReference type="Pfam" id="PF01370">
    <property type="entry name" value="Epimerase"/>
    <property type="match status" value="1"/>
</dbReference>
<dbReference type="AlphaFoldDB" id="A0A9X9Z0B3"/>
<proteinExistence type="predicted"/>
<sequence>MSERKPVVLVPGASGFVGRHVAPELAREGWSVRSAVRSLEGIDDEVVIESIGPDTDWQAALEGVDAVVHLAARG</sequence>
<reference evidence="2 3" key="2">
    <citation type="journal article" date="2022" name="Int. J. Syst. Evol. Microbiol.">
        <title>Strains of Bradyrhizobium barranii sp. nov. associated with legumes native to Canada are symbionts of soybeans and belong to different subspecies (subsp. barranii subsp. nov. and subsp. apii subsp. nov.) and symbiovars (sv. glycinearum and sv. septentrionale).</title>
        <authorList>
            <person name="Bromfield E.S.P."/>
            <person name="Cloutier S."/>
            <person name="Wasai-Hara S."/>
            <person name="Minamisawa K."/>
        </authorList>
    </citation>
    <scope>NUCLEOTIDE SEQUENCE [LARGE SCALE GENOMIC DNA]</scope>
    <source>
        <strain evidence="2 3">323S2</strain>
    </source>
</reference>
<dbReference type="InterPro" id="IPR036291">
    <property type="entry name" value="NAD(P)-bd_dom_sf"/>
</dbReference>
<dbReference type="EMBL" id="CP088280">
    <property type="protein sequence ID" value="UGX96618.1"/>
    <property type="molecule type" value="Genomic_DNA"/>
</dbReference>
<dbReference type="SUPFAM" id="SSF51735">
    <property type="entry name" value="NAD(P)-binding Rossmann-fold domains"/>
    <property type="match status" value="1"/>
</dbReference>
<evidence type="ECO:0000313" key="2">
    <source>
        <dbReference type="EMBL" id="UGX96618.1"/>
    </source>
</evidence>
<reference evidence="2 3" key="1">
    <citation type="journal article" date="2017" name="Syst. Appl. Microbiol.">
        <title>Soybeans inoculated with root zone soils of Canadian native legumes harbour diverse and novel Bradyrhizobium spp. that possess agricultural potential.</title>
        <authorList>
            <person name="Bromfield E.S.P."/>
            <person name="Cloutier S."/>
            <person name="Tambong J.T."/>
            <person name="Tran Thi T.V."/>
        </authorList>
    </citation>
    <scope>NUCLEOTIDE SEQUENCE [LARGE SCALE GENOMIC DNA]</scope>
    <source>
        <strain evidence="2 3">323S2</strain>
    </source>
</reference>
<feature type="domain" description="NAD-dependent epimerase/dehydratase" evidence="1">
    <location>
        <begin position="8"/>
        <end position="73"/>
    </location>
</feature>
<protein>
    <submittedName>
        <fullName evidence="2">NAD(P)H-binding protein</fullName>
    </submittedName>
</protein>
<name>A0A9X9Z0B3_9BRAD</name>
<evidence type="ECO:0000259" key="1">
    <source>
        <dbReference type="Pfam" id="PF01370"/>
    </source>
</evidence>
<dbReference type="Gene3D" id="3.40.50.720">
    <property type="entry name" value="NAD(P)-binding Rossmann-like Domain"/>
    <property type="match status" value="1"/>
</dbReference>
<accession>A0A9X9Z0B3</accession>
<dbReference type="Proteomes" id="UP000564836">
    <property type="component" value="Chromosome"/>
</dbReference>
<organism evidence="2 3">
    <name type="scientific">Bradyrhizobium barranii subsp. barranii</name>
    <dbReference type="NCBI Taxonomy" id="2823807"/>
    <lineage>
        <taxon>Bacteria</taxon>
        <taxon>Pseudomonadati</taxon>
        <taxon>Pseudomonadota</taxon>
        <taxon>Alphaproteobacteria</taxon>
        <taxon>Hyphomicrobiales</taxon>
        <taxon>Nitrobacteraceae</taxon>
        <taxon>Bradyrhizobium</taxon>
        <taxon>Bradyrhizobium barranii</taxon>
    </lineage>
</organism>
<gene>
    <name evidence="2" type="ORF">G6321_00016330</name>
</gene>
<dbReference type="RefSeq" id="WP_224517377.1">
    <property type="nucleotide sequence ID" value="NZ_CP088280.1"/>
</dbReference>
<dbReference type="InterPro" id="IPR001509">
    <property type="entry name" value="Epimerase_deHydtase"/>
</dbReference>
<evidence type="ECO:0000313" key="3">
    <source>
        <dbReference type="Proteomes" id="UP000564836"/>
    </source>
</evidence>